<keyword evidence="2" id="KW-1185">Reference proteome</keyword>
<gene>
    <name evidence="1" type="ORF">AZE42_08245</name>
</gene>
<proteinExistence type="predicted"/>
<dbReference type="STRING" id="180088.A0A1J8QC24"/>
<evidence type="ECO:0000313" key="2">
    <source>
        <dbReference type="Proteomes" id="UP000183567"/>
    </source>
</evidence>
<comment type="caution">
    <text evidence="1">The sequence shown here is derived from an EMBL/GenBank/DDBJ whole genome shotgun (WGS) entry which is preliminary data.</text>
</comment>
<name>A0A1J8QC24_9AGAM</name>
<dbReference type="AlphaFoldDB" id="A0A1J8QC24"/>
<organism evidence="1 2">
    <name type="scientific">Rhizopogon vesiculosus</name>
    <dbReference type="NCBI Taxonomy" id="180088"/>
    <lineage>
        <taxon>Eukaryota</taxon>
        <taxon>Fungi</taxon>
        <taxon>Dikarya</taxon>
        <taxon>Basidiomycota</taxon>
        <taxon>Agaricomycotina</taxon>
        <taxon>Agaricomycetes</taxon>
        <taxon>Agaricomycetidae</taxon>
        <taxon>Boletales</taxon>
        <taxon>Suillineae</taxon>
        <taxon>Rhizopogonaceae</taxon>
        <taxon>Rhizopogon</taxon>
    </lineage>
</organism>
<reference evidence="1 2" key="1">
    <citation type="submission" date="2016-03" db="EMBL/GenBank/DDBJ databases">
        <title>Comparative genomics of the ectomycorrhizal sister species Rhizopogon vinicolor and Rhizopogon vesiculosus (Basidiomycota: Boletales) reveals a divergence of the mating type B locus.</title>
        <authorList>
            <person name="Mujic A.B."/>
            <person name="Kuo A."/>
            <person name="Tritt A."/>
            <person name="Lipzen A."/>
            <person name="Chen C."/>
            <person name="Johnson J."/>
            <person name="Sharma A."/>
            <person name="Barry K."/>
            <person name="Grigoriev I.V."/>
            <person name="Spatafora J.W."/>
        </authorList>
    </citation>
    <scope>NUCLEOTIDE SEQUENCE [LARGE SCALE GENOMIC DNA]</scope>
    <source>
        <strain evidence="1 2">AM-OR11-056</strain>
    </source>
</reference>
<protein>
    <submittedName>
        <fullName evidence="1">Uncharacterized protein</fullName>
    </submittedName>
</protein>
<dbReference type="Proteomes" id="UP000183567">
    <property type="component" value="Unassembled WGS sequence"/>
</dbReference>
<accession>A0A1J8QC24</accession>
<dbReference type="EMBL" id="LVVM01001969">
    <property type="protein sequence ID" value="OJA17515.1"/>
    <property type="molecule type" value="Genomic_DNA"/>
</dbReference>
<sequence length="95" mass="10799">MLKPPDLIGHISLSLNLGSFSDTKDVIHVRLVVPFHRMKDAKTRDAHEITIMLPVQVETPGGIPSAYDYPEGELQRDTTRCEWRIGGSLRLKYRI</sequence>
<dbReference type="OrthoDB" id="756370at2759"/>
<evidence type="ECO:0000313" key="1">
    <source>
        <dbReference type="EMBL" id="OJA17515.1"/>
    </source>
</evidence>